<evidence type="ECO:0000256" key="2">
    <source>
        <dbReference type="ARBA" id="ARBA00022692"/>
    </source>
</evidence>
<gene>
    <name evidence="8" type="ORF">HRG_09570</name>
</gene>
<dbReference type="PANTHER" id="PTHR35779:SF1">
    <property type="entry name" value="PH-RESPONSE REGULATOR PROTEIN PALH_RIM21"/>
    <property type="match status" value="1"/>
</dbReference>
<evidence type="ECO:0000256" key="1">
    <source>
        <dbReference type="ARBA" id="ARBA00004141"/>
    </source>
</evidence>
<comment type="caution">
    <text evidence="8">The sequence shown here is derived from an EMBL/GenBank/DDBJ whole genome shotgun (WGS) entry which is preliminary data.</text>
</comment>
<keyword evidence="3 7" id="KW-1133">Transmembrane helix</keyword>
<dbReference type="GO" id="GO:0005886">
    <property type="term" value="C:plasma membrane"/>
    <property type="evidence" value="ECO:0007669"/>
    <property type="project" value="TreeGrafter"/>
</dbReference>
<dbReference type="RefSeq" id="XP_044716622.1">
    <property type="nucleotide sequence ID" value="XM_044868041.1"/>
</dbReference>
<feature type="region of interest" description="Disordered" evidence="6">
    <location>
        <begin position="380"/>
        <end position="451"/>
    </location>
</feature>
<evidence type="ECO:0000256" key="6">
    <source>
        <dbReference type="SAM" id="MobiDB-lite"/>
    </source>
</evidence>
<feature type="transmembrane region" description="Helical" evidence="7">
    <location>
        <begin position="270"/>
        <end position="292"/>
    </location>
</feature>
<feature type="region of interest" description="Disordered" evidence="6">
    <location>
        <begin position="616"/>
        <end position="709"/>
    </location>
</feature>
<feature type="compositionally biased region" description="Polar residues" evidence="6">
    <location>
        <begin position="523"/>
        <end position="533"/>
    </location>
</feature>
<feature type="compositionally biased region" description="Polar residues" evidence="6">
    <location>
        <begin position="489"/>
        <end position="499"/>
    </location>
</feature>
<comment type="similarity">
    <text evidence="5">Belongs to the palH/RIM21 family.</text>
</comment>
<evidence type="ECO:0000256" key="3">
    <source>
        <dbReference type="ARBA" id="ARBA00022989"/>
    </source>
</evidence>
<dbReference type="EMBL" id="JAIZPD010000013">
    <property type="protein sequence ID" value="KAH0959109.1"/>
    <property type="molecule type" value="Genomic_DNA"/>
</dbReference>
<organism evidence="8 9">
    <name type="scientific">Hirsutella rhossiliensis</name>
    <dbReference type="NCBI Taxonomy" id="111463"/>
    <lineage>
        <taxon>Eukaryota</taxon>
        <taxon>Fungi</taxon>
        <taxon>Dikarya</taxon>
        <taxon>Ascomycota</taxon>
        <taxon>Pezizomycotina</taxon>
        <taxon>Sordariomycetes</taxon>
        <taxon>Hypocreomycetidae</taxon>
        <taxon>Hypocreales</taxon>
        <taxon>Ophiocordycipitaceae</taxon>
        <taxon>Hirsutella</taxon>
    </lineage>
</organism>
<evidence type="ECO:0000256" key="5">
    <source>
        <dbReference type="ARBA" id="ARBA00038109"/>
    </source>
</evidence>
<dbReference type="GO" id="GO:0071467">
    <property type="term" value="P:cellular response to pH"/>
    <property type="evidence" value="ECO:0007669"/>
    <property type="project" value="TreeGrafter"/>
</dbReference>
<evidence type="ECO:0000313" key="8">
    <source>
        <dbReference type="EMBL" id="KAH0959109.1"/>
    </source>
</evidence>
<feature type="transmembrane region" description="Helical" evidence="7">
    <location>
        <begin position="89"/>
        <end position="116"/>
    </location>
</feature>
<keyword evidence="9" id="KW-1185">Reference proteome</keyword>
<evidence type="ECO:0000313" key="9">
    <source>
        <dbReference type="Proteomes" id="UP000824596"/>
    </source>
</evidence>
<dbReference type="GeneID" id="68358699"/>
<proteinExistence type="inferred from homology"/>
<dbReference type="InterPro" id="IPR014844">
    <property type="entry name" value="PalH"/>
</dbReference>
<feature type="compositionally biased region" description="Basic and acidic residues" evidence="6">
    <location>
        <begin position="685"/>
        <end position="697"/>
    </location>
</feature>
<name>A0A9P8MQ49_9HYPO</name>
<feature type="region of interest" description="Disordered" evidence="6">
    <location>
        <begin position="488"/>
        <end position="539"/>
    </location>
</feature>
<accession>A0A9P8MQ49</accession>
<dbReference type="Proteomes" id="UP000824596">
    <property type="component" value="Unassembled WGS sequence"/>
</dbReference>
<feature type="transmembrane region" description="Helical" evidence="7">
    <location>
        <begin position="229"/>
        <end position="250"/>
    </location>
</feature>
<dbReference type="AlphaFoldDB" id="A0A9P8MQ49"/>
<evidence type="ECO:0000256" key="7">
    <source>
        <dbReference type="SAM" id="Phobius"/>
    </source>
</evidence>
<dbReference type="Pfam" id="PF08733">
    <property type="entry name" value="PalH"/>
    <property type="match status" value="1"/>
</dbReference>
<dbReference type="OrthoDB" id="5393256at2759"/>
<keyword evidence="4 7" id="KW-0472">Membrane</keyword>
<reference evidence="8" key="1">
    <citation type="submission" date="2021-09" db="EMBL/GenBank/DDBJ databases">
        <title>A high-quality genome of the endoparasitic fungus Hirsutella rhossiliensis with a comparison of Hirsutella genomes reveals transposable elements contributing to genome size variation.</title>
        <authorList>
            <person name="Lin R."/>
            <person name="Jiao Y."/>
            <person name="Sun X."/>
            <person name="Ling J."/>
            <person name="Xie B."/>
            <person name="Cheng X."/>
        </authorList>
    </citation>
    <scope>NUCLEOTIDE SEQUENCE</scope>
    <source>
        <strain evidence="8">HR02</strain>
    </source>
</reference>
<dbReference type="PANTHER" id="PTHR35779">
    <property type="entry name" value="PH-RESPONSE REGULATOR PROTEIN PALH/RIM21"/>
    <property type="match status" value="1"/>
</dbReference>
<feature type="transmembrane region" description="Helical" evidence="7">
    <location>
        <begin position="312"/>
        <end position="330"/>
    </location>
</feature>
<keyword evidence="2 7" id="KW-0812">Transmembrane</keyword>
<comment type="subcellular location">
    <subcellularLocation>
        <location evidence="1">Membrane</location>
        <topology evidence="1">Multi-pass membrane protein</topology>
    </subcellularLocation>
</comment>
<protein>
    <submittedName>
        <fullName evidence="8">PalH/RIM21 domain-containing protein</fullName>
    </submittedName>
</protein>
<evidence type="ECO:0000256" key="4">
    <source>
        <dbReference type="ARBA" id="ARBA00023136"/>
    </source>
</evidence>
<sequence length="709" mass="77124">MEILTLGMTTITAAPTLCTTTVVPASGLLTMANAPPSVTLAQAVVYEVPCPTAKPLNAMALVASEGAGDAKPNMGDSSDTRFSDFRDPFYASTFPICYALAATTVTAYMLLIMLFITPRSFLDGGVVYLGRRRGFTHSSSGGESIGGRPWLQKVAALTVAVSLTIATHDTFKVAQRQYQWGAQNAGVLQSAVMGSIELRVIRLISNTFLWLAQAQTLIRLFPRHREKVIIKWAAFALITLDLIFSAINSFKDREKGSYPNPMGGGSFDHPIPALSYLFQLLLGVLYAAWVIYYSLMKKRYAFYHPLMKNMPFLAVISLTAILVPVVFFIMDISKPEFTGWGDYVRWVGAAAASVIVWEEVFDGDETLEVNASEFPWLRSRKTRKDDGGHGGGGADSAITGRQRGQARDAHETRQQQQQQAPRTMGDILLPPLWPARPAPAATPVSRTDTPSAASTVYAVRYQATSDATSRTPDPLPPEHSVVELGRQTAPPTATQNGIAAQSLPRRSTDLEASASPEVVRPSQWRTLTLSTSPHPRGEIDEPLAEVRKQATRDIAEPTTSRDAAGRWDVRSRFELFAANQAEKLREKLRPTTDTDSLPVTVIPAPPRRGAALQQVLEEGEEASEEMARLGRLESSTSAASGGNEALLPAATNPPLWPGVRRRVLTFEGDDSSLYDGSTAETASVESERRESEDEPRGPSRGPAAIPRQE</sequence>